<dbReference type="RefSeq" id="XP_058977364.1">
    <property type="nucleotide sequence ID" value="XM_059121381.1"/>
</dbReference>
<dbReference type="InterPro" id="IPR013604">
    <property type="entry name" value="7TM_chemorcpt"/>
</dbReference>
<feature type="transmembrane region" description="Helical" evidence="6">
    <location>
        <begin position="195"/>
        <end position="219"/>
    </location>
</feature>
<comment type="function">
    <text evidence="6">Gustatory receptor which mediates acceptance or avoidance behavior, depending on its substrates.</text>
</comment>
<name>A0ABM3UV06_MUSDO</name>
<evidence type="ECO:0000256" key="4">
    <source>
        <dbReference type="ARBA" id="ARBA00022989"/>
    </source>
</evidence>
<comment type="similarity">
    <text evidence="6">Belongs to the insect chemoreceptor superfamily. Gustatory receptor (GR) family.</text>
</comment>
<keyword evidence="6" id="KW-0807">Transducer</keyword>
<keyword evidence="5 6" id="KW-0472">Membrane</keyword>
<feature type="transmembrane region" description="Helical" evidence="6">
    <location>
        <begin position="160"/>
        <end position="183"/>
    </location>
</feature>
<dbReference type="GeneID" id="101896313"/>
<evidence type="ECO:0000256" key="6">
    <source>
        <dbReference type="RuleBase" id="RU363108"/>
    </source>
</evidence>
<dbReference type="Proteomes" id="UP001652621">
    <property type="component" value="Unplaced"/>
</dbReference>
<reference evidence="8" key="1">
    <citation type="submission" date="2025-08" db="UniProtKB">
        <authorList>
            <consortium name="RefSeq"/>
        </authorList>
    </citation>
    <scope>IDENTIFICATION</scope>
    <source>
        <strain evidence="8">Aabys</strain>
        <tissue evidence="8">Whole body</tissue>
    </source>
</reference>
<feature type="transmembrane region" description="Helical" evidence="6">
    <location>
        <begin position="389"/>
        <end position="410"/>
    </location>
</feature>
<feature type="transmembrane region" description="Helical" evidence="6">
    <location>
        <begin position="107"/>
        <end position="126"/>
    </location>
</feature>
<evidence type="ECO:0000256" key="3">
    <source>
        <dbReference type="ARBA" id="ARBA00022692"/>
    </source>
</evidence>
<keyword evidence="7" id="KW-1185">Reference proteome</keyword>
<evidence type="ECO:0000256" key="2">
    <source>
        <dbReference type="ARBA" id="ARBA00022475"/>
    </source>
</evidence>
<evidence type="ECO:0000256" key="1">
    <source>
        <dbReference type="ARBA" id="ARBA00004651"/>
    </source>
</evidence>
<feature type="transmembrane region" description="Helical" evidence="6">
    <location>
        <begin position="258"/>
        <end position="281"/>
    </location>
</feature>
<comment type="subcellular location">
    <subcellularLocation>
        <location evidence="1 6">Cell membrane</location>
        <topology evidence="1 6">Multi-pass membrane protein</topology>
    </subcellularLocation>
</comment>
<organism evidence="7 8">
    <name type="scientific">Musca domestica</name>
    <name type="common">House fly</name>
    <dbReference type="NCBI Taxonomy" id="7370"/>
    <lineage>
        <taxon>Eukaryota</taxon>
        <taxon>Metazoa</taxon>
        <taxon>Ecdysozoa</taxon>
        <taxon>Arthropoda</taxon>
        <taxon>Hexapoda</taxon>
        <taxon>Insecta</taxon>
        <taxon>Pterygota</taxon>
        <taxon>Neoptera</taxon>
        <taxon>Endopterygota</taxon>
        <taxon>Diptera</taxon>
        <taxon>Brachycera</taxon>
        <taxon>Muscomorpha</taxon>
        <taxon>Muscoidea</taxon>
        <taxon>Muscidae</taxon>
        <taxon>Musca</taxon>
    </lineage>
</organism>
<keyword evidence="4 6" id="KW-1133">Transmembrane helix</keyword>
<evidence type="ECO:0000313" key="8">
    <source>
        <dbReference type="RefSeq" id="XP_058977364.1"/>
    </source>
</evidence>
<dbReference type="Pfam" id="PF08395">
    <property type="entry name" value="7tm_7"/>
    <property type="match status" value="1"/>
</dbReference>
<gene>
    <name evidence="8" type="primary">LOC101896313</name>
</gene>
<feature type="transmembrane region" description="Helical" evidence="6">
    <location>
        <begin position="351"/>
        <end position="369"/>
    </location>
</feature>
<keyword evidence="2 6" id="KW-1003">Cell membrane</keyword>
<protein>
    <recommendedName>
        <fullName evidence="6">Gustatory receptor</fullName>
    </recommendedName>
</protein>
<keyword evidence="6 8" id="KW-0675">Receptor</keyword>
<feature type="transmembrane region" description="Helical" evidence="6">
    <location>
        <begin position="301"/>
        <end position="320"/>
    </location>
</feature>
<keyword evidence="3 6" id="KW-0812">Transmembrane</keyword>
<accession>A0ABM3UV06</accession>
<evidence type="ECO:0000256" key="5">
    <source>
        <dbReference type="ARBA" id="ARBA00023136"/>
    </source>
</evidence>
<feature type="transmembrane region" description="Helical" evidence="6">
    <location>
        <begin position="64"/>
        <end position="87"/>
    </location>
</feature>
<sequence length="441" mass="51220">MDTEEVVERIPVESPLKNRLRRLFSASQMYECIQPLMFLLYWHGLSPFYIANDKNGKKELKESMWGYINVGVHILVYGACYILTLTNDHETVAGHFFQTEISFFGDFMQILSGFIGVTVIYLSAILPKQYVQHSLAIIQFMDDQLRELGVRIRYTKIIRFNYVFLASMILANLCYTIGCIFILRSGERIPSFSLHVTFVMQHTVVLYVVTVFGCFTRMLDMRFHMMQKPLFFLLYWHGLVPFYIDSDANGEKRMKQSAWGYVNVALHIVVYAACYTMTLLNDFETVAGYFFSSHISHFGDFMQILSGFLGVMVIYLTAIIPKQYVQHSMAVTQEMDHLLRGMGIKIMYSKILRFSYIYILTMVTANLAYTTGSFRLLRKINERPSWSLHVTFILQHTVVLSAVAMFSCFTRMIEMRFNMMNQVRGGLKEKTTIFISQKSSY</sequence>
<comment type="caution">
    <text evidence="6">Lacks conserved residue(s) required for the propagation of feature annotation.</text>
</comment>
<proteinExistence type="inferred from homology"/>
<evidence type="ECO:0000313" key="7">
    <source>
        <dbReference type="Proteomes" id="UP001652621"/>
    </source>
</evidence>